<accession>A0A5B6X017</accession>
<dbReference type="PANTHER" id="PTHR35046:SF18">
    <property type="entry name" value="RNA-DIRECTED DNA POLYMERASE"/>
    <property type="match status" value="1"/>
</dbReference>
<dbReference type="OrthoDB" id="1938712at2759"/>
<proteinExistence type="predicted"/>
<protein>
    <submittedName>
        <fullName evidence="1">Polyprotein</fullName>
    </submittedName>
</protein>
<name>A0A5B6X017_9ROSI</name>
<gene>
    <name evidence="1" type="ORF">EPI10_030873</name>
</gene>
<reference evidence="2" key="1">
    <citation type="journal article" date="2019" name="Plant Biotechnol. J.">
        <title>Genome sequencing of the Australian wild diploid species Gossypium australe highlights disease resistance and delayed gland morphogenesis.</title>
        <authorList>
            <person name="Cai Y."/>
            <person name="Cai X."/>
            <person name="Wang Q."/>
            <person name="Wang P."/>
            <person name="Zhang Y."/>
            <person name="Cai C."/>
            <person name="Xu Y."/>
            <person name="Wang K."/>
            <person name="Zhou Z."/>
            <person name="Wang C."/>
            <person name="Geng S."/>
            <person name="Li B."/>
            <person name="Dong Q."/>
            <person name="Hou Y."/>
            <person name="Wang H."/>
            <person name="Ai P."/>
            <person name="Liu Z."/>
            <person name="Yi F."/>
            <person name="Sun M."/>
            <person name="An G."/>
            <person name="Cheng J."/>
            <person name="Zhang Y."/>
            <person name="Shi Q."/>
            <person name="Xie Y."/>
            <person name="Shi X."/>
            <person name="Chang Y."/>
            <person name="Huang F."/>
            <person name="Chen Y."/>
            <person name="Hong S."/>
            <person name="Mi L."/>
            <person name="Sun Q."/>
            <person name="Zhang L."/>
            <person name="Zhou B."/>
            <person name="Peng R."/>
            <person name="Zhang X."/>
            <person name="Liu F."/>
        </authorList>
    </citation>
    <scope>NUCLEOTIDE SEQUENCE [LARGE SCALE GENOMIC DNA]</scope>
    <source>
        <strain evidence="2">cv. PA1801</strain>
    </source>
</reference>
<keyword evidence="2" id="KW-1185">Reference proteome</keyword>
<dbReference type="EMBL" id="SMMG02000001">
    <property type="protein sequence ID" value="KAA3487016.1"/>
    <property type="molecule type" value="Genomic_DNA"/>
</dbReference>
<dbReference type="SUPFAM" id="SSF53098">
    <property type="entry name" value="Ribonuclease H-like"/>
    <property type="match status" value="1"/>
</dbReference>
<comment type="caution">
    <text evidence="1">The sequence shown here is derived from an EMBL/GenBank/DDBJ whole genome shotgun (WGS) entry which is preliminary data.</text>
</comment>
<organism evidence="1 2">
    <name type="scientific">Gossypium australe</name>
    <dbReference type="NCBI Taxonomy" id="47621"/>
    <lineage>
        <taxon>Eukaryota</taxon>
        <taxon>Viridiplantae</taxon>
        <taxon>Streptophyta</taxon>
        <taxon>Embryophyta</taxon>
        <taxon>Tracheophyta</taxon>
        <taxon>Spermatophyta</taxon>
        <taxon>Magnoliopsida</taxon>
        <taxon>eudicotyledons</taxon>
        <taxon>Gunneridae</taxon>
        <taxon>Pentapetalae</taxon>
        <taxon>rosids</taxon>
        <taxon>malvids</taxon>
        <taxon>Malvales</taxon>
        <taxon>Malvaceae</taxon>
        <taxon>Malvoideae</taxon>
        <taxon>Gossypium</taxon>
    </lineage>
</organism>
<dbReference type="GO" id="GO:0003676">
    <property type="term" value="F:nucleic acid binding"/>
    <property type="evidence" value="ECO:0007669"/>
    <property type="project" value="InterPro"/>
</dbReference>
<dbReference type="AlphaFoldDB" id="A0A5B6X017"/>
<sequence>MNTVIKQWVRECFVCQLNKYDTSAHLRLLQPLPVPTLTWFRVSMDFIEGLPPSKGKNSILVIVDTLTKYDHLVGVSHPFTAITVAQAYLNHVYKLHGLLDTIISN</sequence>
<evidence type="ECO:0000313" key="1">
    <source>
        <dbReference type="EMBL" id="KAA3487016.1"/>
    </source>
</evidence>
<evidence type="ECO:0000313" key="2">
    <source>
        <dbReference type="Proteomes" id="UP000325315"/>
    </source>
</evidence>
<dbReference type="Gene3D" id="3.30.420.10">
    <property type="entry name" value="Ribonuclease H-like superfamily/Ribonuclease H"/>
    <property type="match status" value="1"/>
</dbReference>
<dbReference type="InterPro" id="IPR036397">
    <property type="entry name" value="RNaseH_sf"/>
</dbReference>
<dbReference type="InterPro" id="IPR012337">
    <property type="entry name" value="RNaseH-like_sf"/>
</dbReference>
<dbReference type="PANTHER" id="PTHR35046">
    <property type="entry name" value="ZINC KNUCKLE (CCHC-TYPE) FAMILY PROTEIN"/>
    <property type="match status" value="1"/>
</dbReference>
<dbReference type="Proteomes" id="UP000325315">
    <property type="component" value="Unassembled WGS sequence"/>
</dbReference>